<dbReference type="AlphaFoldDB" id="A0A2D0N4L5"/>
<accession>A0A2D0N4L5</accession>
<organism evidence="1 2">
    <name type="scientific">Flavilitoribacter nigricans (strain ATCC 23147 / DSM 23189 / NBRC 102662 / NCIMB 1420 / SS-2)</name>
    <name type="common">Lewinella nigricans</name>
    <dbReference type="NCBI Taxonomy" id="1122177"/>
    <lineage>
        <taxon>Bacteria</taxon>
        <taxon>Pseudomonadati</taxon>
        <taxon>Bacteroidota</taxon>
        <taxon>Saprospiria</taxon>
        <taxon>Saprospirales</taxon>
        <taxon>Lewinellaceae</taxon>
        <taxon>Flavilitoribacter</taxon>
    </lineage>
</organism>
<evidence type="ECO:0008006" key="3">
    <source>
        <dbReference type="Google" id="ProtNLM"/>
    </source>
</evidence>
<proteinExistence type="predicted"/>
<dbReference type="EMBL" id="PDUD01000037">
    <property type="protein sequence ID" value="PHN02733.1"/>
    <property type="molecule type" value="Genomic_DNA"/>
</dbReference>
<keyword evidence="2" id="KW-1185">Reference proteome</keyword>
<protein>
    <recommendedName>
        <fullName evidence="3">Acyl carrier protein</fullName>
    </recommendedName>
</protein>
<evidence type="ECO:0000313" key="1">
    <source>
        <dbReference type="EMBL" id="PHN02733.1"/>
    </source>
</evidence>
<evidence type="ECO:0000313" key="2">
    <source>
        <dbReference type="Proteomes" id="UP000223913"/>
    </source>
</evidence>
<gene>
    <name evidence="1" type="ORF">CRP01_30585</name>
</gene>
<sequence>MPLGDRYFNHSTMNRPEIAAAVQQIIMDHFKVSSKKFSWNDPLEMLNSDFRILGHLVYLEKLLAQHFGKPIHLIENIGAAHCTASDIVDIIVD</sequence>
<name>A0A2D0N4L5_FLAN2</name>
<reference evidence="1 2" key="1">
    <citation type="submission" date="2017-10" db="EMBL/GenBank/DDBJ databases">
        <title>The draft genome sequence of Lewinella nigricans NBRC 102662.</title>
        <authorList>
            <person name="Wang K."/>
        </authorList>
    </citation>
    <scope>NUCLEOTIDE SEQUENCE [LARGE SCALE GENOMIC DNA]</scope>
    <source>
        <strain evidence="1 2">NBRC 102662</strain>
    </source>
</reference>
<comment type="caution">
    <text evidence="1">The sequence shown here is derived from an EMBL/GenBank/DDBJ whole genome shotgun (WGS) entry which is preliminary data.</text>
</comment>
<dbReference type="Proteomes" id="UP000223913">
    <property type="component" value="Unassembled WGS sequence"/>
</dbReference>